<gene>
    <name evidence="1" type="ORF">GCM10011409_18820</name>
</gene>
<dbReference type="AlphaFoldDB" id="A0A9W5TXD7"/>
<reference evidence="1" key="1">
    <citation type="journal article" date="2014" name="Int. J. Syst. Evol. Microbiol.">
        <title>Complete genome sequence of Corynebacterium casei LMG S-19264T (=DSM 44701T), isolated from a smear-ripened cheese.</title>
        <authorList>
            <consortium name="US DOE Joint Genome Institute (JGI-PGF)"/>
            <person name="Walter F."/>
            <person name="Albersmeier A."/>
            <person name="Kalinowski J."/>
            <person name="Ruckert C."/>
        </authorList>
    </citation>
    <scope>NUCLEOTIDE SEQUENCE</scope>
    <source>
        <strain evidence="1">CGMCC 1.15454</strain>
    </source>
</reference>
<accession>A0A9W5TXD7</accession>
<dbReference type="SUPFAM" id="SSF101386">
    <property type="entry name" value="all-alpha NTP pyrophosphatases"/>
    <property type="match status" value="1"/>
</dbReference>
<reference evidence="1" key="2">
    <citation type="submission" date="2020-09" db="EMBL/GenBank/DDBJ databases">
        <authorList>
            <person name="Sun Q."/>
            <person name="Zhou Y."/>
        </authorList>
    </citation>
    <scope>NUCLEOTIDE SEQUENCE</scope>
    <source>
        <strain evidence="1">CGMCC 1.15454</strain>
    </source>
</reference>
<dbReference type="Gene3D" id="1.10.287.1080">
    <property type="entry name" value="MazG-like"/>
    <property type="match status" value="1"/>
</dbReference>
<keyword evidence="2" id="KW-1185">Reference proteome</keyword>
<proteinExistence type="predicted"/>
<organism evidence="1 2">
    <name type="scientific">Lentibacillus populi</name>
    <dbReference type="NCBI Taxonomy" id="1827502"/>
    <lineage>
        <taxon>Bacteria</taxon>
        <taxon>Bacillati</taxon>
        <taxon>Bacillota</taxon>
        <taxon>Bacilli</taxon>
        <taxon>Bacillales</taxon>
        <taxon>Bacillaceae</taxon>
        <taxon>Lentibacillus</taxon>
    </lineage>
</organism>
<dbReference type="EMBL" id="BMJD01000012">
    <property type="protein sequence ID" value="GGB41543.1"/>
    <property type="molecule type" value="Genomic_DNA"/>
</dbReference>
<evidence type="ECO:0000313" key="2">
    <source>
        <dbReference type="Proteomes" id="UP000621492"/>
    </source>
</evidence>
<name>A0A9W5TXD7_9BACI</name>
<protein>
    <submittedName>
        <fullName evidence="1">Uncharacterized protein</fullName>
    </submittedName>
</protein>
<evidence type="ECO:0000313" key="1">
    <source>
        <dbReference type="EMBL" id="GGB41543.1"/>
    </source>
</evidence>
<sequence length="85" mass="9897">MELPVYQTSNLDLRTKIINDIHQERARQDHLHPEKLPLSMRFVTIMEELGEVAEALQNKDMESTYRELIDAAASCLRMAEEVLKE</sequence>
<dbReference type="Proteomes" id="UP000621492">
    <property type="component" value="Unassembled WGS sequence"/>
</dbReference>
<dbReference type="RefSeq" id="WP_188725008.1">
    <property type="nucleotide sequence ID" value="NZ_BMJD01000012.1"/>
</dbReference>
<comment type="caution">
    <text evidence="1">The sequence shown here is derived from an EMBL/GenBank/DDBJ whole genome shotgun (WGS) entry which is preliminary data.</text>
</comment>